<proteinExistence type="predicted"/>
<dbReference type="CGD" id="CAL0000160140">
    <property type="gene designation" value="Cd36_23270"/>
</dbReference>
<name>B9WCI4_CANDC</name>
<protein>
    <submittedName>
        <fullName evidence="2">Uncharacterized protein</fullName>
    </submittedName>
</protein>
<dbReference type="RefSeq" id="XP_002418801.1">
    <property type="nucleotide sequence ID" value="XM_002418756.1"/>
</dbReference>
<dbReference type="AlphaFoldDB" id="B9WCI4"/>
<accession>B9WCI4</accession>
<evidence type="ECO:0000313" key="2">
    <source>
        <dbReference type="EMBL" id="CAX44106.1"/>
    </source>
</evidence>
<keyword evidence="3" id="KW-1185">Reference proteome</keyword>
<dbReference type="HOGENOM" id="CLU_1004707_0_0_1"/>
<organism evidence="2 3">
    <name type="scientific">Candida dubliniensis (strain CD36 / ATCC MYA-646 / CBS 7987 / NCPF 3949 / NRRL Y-17841)</name>
    <name type="common">Yeast</name>
    <dbReference type="NCBI Taxonomy" id="573826"/>
    <lineage>
        <taxon>Eukaryota</taxon>
        <taxon>Fungi</taxon>
        <taxon>Dikarya</taxon>
        <taxon>Ascomycota</taxon>
        <taxon>Saccharomycotina</taxon>
        <taxon>Pichiomycetes</taxon>
        <taxon>Debaryomycetaceae</taxon>
        <taxon>Candida/Lodderomyces clade</taxon>
        <taxon>Candida</taxon>
    </lineage>
</organism>
<sequence length="250" mass="29433">MDQKTSAPEQPSQALLDHQRETQKLRMQVKKEIKLAWEQWNGGTSLSDYEEVLLIESGFKGFPGLYEHTQDASIPFKTYLYDCYYMKKCDVVNIIRSALRQAICMRTPYTFSSLEVVIDLYKQLNIHRATTIIFNYFEELIEDYLKDDSIAAIVNHVARHKSGIPYELTGSDLQYCKTLDSMLVLEFQSLCKHPIIAKRYCYYIGKQYQNVMIDKKPFNYEASYYESRLDDYYFDAINSQAPQLRKRNVY</sequence>
<reference evidence="2 3" key="1">
    <citation type="journal article" date="2009" name="Genome Res.">
        <title>Comparative genomics of the fungal pathogens Candida dubliniensis and Candida albicans.</title>
        <authorList>
            <person name="Jackson A.P."/>
            <person name="Gamble J.A."/>
            <person name="Yeomans T."/>
            <person name="Moran G.P."/>
            <person name="Saunders D."/>
            <person name="Harris D."/>
            <person name="Aslett M."/>
            <person name="Barrell J.F."/>
            <person name="Butler G."/>
            <person name="Citiulo F."/>
            <person name="Coleman D.C."/>
            <person name="de Groot P.W.J."/>
            <person name="Goodwin T.J."/>
            <person name="Quail M.A."/>
            <person name="McQuillan J."/>
            <person name="Munro C.A."/>
            <person name="Pain A."/>
            <person name="Poulter R.T."/>
            <person name="Rajandream M.A."/>
            <person name="Renauld H."/>
            <person name="Spiering M.J."/>
            <person name="Tivey A."/>
            <person name="Gow N.A.R."/>
            <person name="Barrell B."/>
            <person name="Sullivan D.J."/>
            <person name="Berriman M."/>
        </authorList>
    </citation>
    <scope>NUCLEOTIDE SEQUENCE [LARGE SCALE GENOMIC DNA]</scope>
    <source>
        <strain evidence="3">CD36 / ATCC MYA-646 / CBS 7987 / NCPF 3949 / NRRL Y-17841</strain>
    </source>
</reference>
<evidence type="ECO:0000313" key="3">
    <source>
        <dbReference type="Proteomes" id="UP000002605"/>
    </source>
</evidence>
<dbReference type="EMBL" id="FM992689">
    <property type="protein sequence ID" value="CAX44106.1"/>
    <property type="molecule type" value="Genomic_DNA"/>
</dbReference>
<dbReference type="VEuPathDB" id="FungiDB:CD36_23270"/>
<dbReference type="KEGG" id="cdu:CD36_23270"/>
<dbReference type="GeneID" id="8046339"/>
<gene>
    <name evidence="1" type="ordered locus">Cd36_23270</name>
    <name evidence="2" type="ORF">CD36_23270</name>
</gene>
<evidence type="ECO:0000313" key="1">
    <source>
        <dbReference type="CGD" id="CAL0000160140"/>
    </source>
</evidence>
<dbReference type="Proteomes" id="UP000002605">
    <property type="component" value="Chromosome 2"/>
</dbReference>